<evidence type="ECO:0000313" key="2">
    <source>
        <dbReference type="EMBL" id="MDU0353822.1"/>
    </source>
</evidence>
<evidence type="ECO:0000313" key="3">
    <source>
        <dbReference type="Proteomes" id="UP001247805"/>
    </source>
</evidence>
<accession>A0ABU3SV02</accession>
<dbReference type="Proteomes" id="UP001247805">
    <property type="component" value="Unassembled WGS sequence"/>
</dbReference>
<name>A0ABU3SV02_9ALTE</name>
<keyword evidence="3" id="KW-1185">Reference proteome</keyword>
<proteinExistence type="predicted"/>
<sequence>MKNMIVNVLAISVAVGVVGVCQASKLEAAKGILKFSKESLSVAADLKEVFGGDGGDDNSGSGGKKGLTQSYFR</sequence>
<dbReference type="EMBL" id="JAWDIO010000002">
    <property type="protein sequence ID" value="MDU0353822.1"/>
    <property type="molecule type" value="Genomic_DNA"/>
</dbReference>
<dbReference type="RefSeq" id="WP_316025467.1">
    <property type="nucleotide sequence ID" value="NZ_JAWDIO010000002.1"/>
</dbReference>
<protein>
    <submittedName>
        <fullName evidence="2">Uncharacterized protein</fullName>
    </submittedName>
</protein>
<gene>
    <name evidence="2" type="ORF">RS130_07680</name>
</gene>
<evidence type="ECO:0000256" key="1">
    <source>
        <dbReference type="SAM" id="MobiDB-lite"/>
    </source>
</evidence>
<feature type="region of interest" description="Disordered" evidence="1">
    <location>
        <begin position="51"/>
        <end position="73"/>
    </location>
</feature>
<reference evidence="2 3" key="1">
    <citation type="submission" date="2023-10" db="EMBL/GenBank/DDBJ databases">
        <title>Glaciecola aquimarina strain GGW-M5 nov., isolated from a coastal seawater.</title>
        <authorList>
            <person name="Bayburt H."/>
            <person name="Kim J.M."/>
            <person name="Choi B.J."/>
            <person name="Jeon C.O."/>
        </authorList>
    </citation>
    <scope>NUCLEOTIDE SEQUENCE [LARGE SCALE GENOMIC DNA]</scope>
    <source>
        <strain evidence="2 3">KCTC 32108</strain>
    </source>
</reference>
<comment type="caution">
    <text evidence="2">The sequence shown here is derived from an EMBL/GenBank/DDBJ whole genome shotgun (WGS) entry which is preliminary data.</text>
</comment>
<organism evidence="2 3">
    <name type="scientific">Paraglaciecola aquimarina</name>
    <dbReference type="NCBI Taxonomy" id="1235557"/>
    <lineage>
        <taxon>Bacteria</taxon>
        <taxon>Pseudomonadati</taxon>
        <taxon>Pseudomonadota</taxon>
        <taxon>Gammaproteobacteria</taxon>
        <taxon>Alteromonadales</taxon>
        <taxon>Alteromonadaceae</taxon>
        <taxon>Paraglaciecola</taxon>
    </lineage>
</organism>